<comment type="caution">
    <text evidence="2">The sequence shown here is derived from an EMBL/GenBank/DDBJ whole genome shotgun (WGS) entry which is preliminary data.</text>
</comment>
<evidence type="ECO:0000313" key="2">
    <source>
        <dbReference type="EMBL" id="KAA6381929.1"/>
    </source>
</evidence>
<organism evidence="2 3">
    <name type="scientific">Streblomastix strix</name>
    <dbReference type="NCBI Taxonomy" id="222440"/>
    <lineage>
        <taxon>Eukaryota</taxon>
        <taxon>Metamonada</taxon>
        <taxon>Preaxostyla</taxon>
        <taxon>Oxymonadida</taxon>
        <taxon>Streblomastigidae</taxon>
        <taxon>Streblomastix</taxon>
    </lineage>
</organism>
<dbReference type="SUPFAM" id="SSF51445">
    <property type="entry name" value="(Trans)glycosidases"/>
    <property type="match status" value="1"/>
</dbReference>
<dbReference type="Gene3D" id="3.20.20.80">
    <property type="entry name" value="Glycosidases"/>
    <property type="match status" value="1"/>
</dbReference>
<feature type="region of interest" description="Disordered" evidence="1">
    <location>
        <begin position="57"/>
        <end position="78"/>
    </location>
</feature>
<dbReference type="AlphaFoldDB" id="A0A5J4VHX1"/>
<gene>
    <name evidence="2" type="ORF">EZS28_022545</name>
</gene>
<sequence>MPNVNHTDYMIFPRACALAETLWSPYKQKDYVDFLSRLNPVTKRLDKMGVNYCKASLKPPPHPVVQKQESSASLSEES</sequence>
<proteinExistence type="predicted"/>
<dbReference type="EMBL" id="SNRW01007054">
    <property type="protein sequence ID" value="KAA6381929.1"/>
    <property type="molecule type" value="Genomic_DNA"/>
</dbReference>
<accession>A0A5J4VHX1</accession>
<name>A0A5J4VHX1_9EUKA</name>
<feature type="compositionally biased region" description="Polar residues" evidence="1">
    <location>
        <begin position="67"/>
        <end position="78"/>
    </location>
</feature>
<protein>
    <submittedName>
        <fullName evidence="2">Uncharacterized protein</fullName>
    </submittedName>
</protein>
<dbReference type="InterPro" id="IPR017853">
    <property type="entry name" value="GH"/>
</dbReference>
<evidence type="ECO:0000256" key="1">
    <source>
        <dbReference type="SAM" id="MobiDB-lite"/>
    </source>
</evidence>
<evidence type="ECO:0000313" key="3">
    <source>
        <dbReference type="Proteomes" id="UP000324800"/>
    </source>
</evidence>
<reference evidence="2 3" key="1">
    <citation type="submission" date="2019-03" db="EMBL/GenBank/DDBJ databases">
        <title>Single cell metagenomics reveals metabolic interactions within the superorganism composed of flagellate Streblomastix strix and complex community of Bacteroidetes bacteria on its surface.</title>
        <authorList>
            <person name="Treitli S.C."/>
            <person name="Kolisko M."/>
            <person name="Husnik F."/>
            <person name="Keeling P."/>
            <person name="Hampl V."/>
        </authorList>
    </citation>
    <scope>NUCLEOTIDE SEQUENCE [LARGE SCALE GENOMIC DNA]</scope>
    <source>
        <strain evidence="2">ST1C</strain>
    </source>
</reference>
<dbReference type="Proteomes" id="UP000324800">
    <property type="component" value="Unassembled WGS sequence"/>
</dbReference>